<gene>
    <name evidence="1" type="ORF">HPB48_013584</name>
</gene>
<accession>A0A9J6H588</accession>
<name>A0A9J6H588_HAELO</name>
<comment type="caution">
    <text evidence="1">The sequence shown here is derived from an EMBL/GenBank/DDBJ whole genome shotgun (WGS) entry which is preliminary data.</text>
</comment>
<protein>
    <submittedName>
        <fullName evidence="1">Uncharacterized protein</fullName>
    </submittedName>
</protein>
<evidence type="ECO:0000313" key="2">
    <source>
        <dbReference type="Proteomes" id="UP000821853"/>
    </source>
</evidence>
<proteinExistence type="predicted"/>
<sequence>MHSKNSYTKSSAATKTWWQQQTAITPITREHQHHKQTTQEGKLEGTPTVCTAARQLQIIQSAKKPPDVIMVHEAYAEDAPSLSGYRAYASPPSARACGKGAAQGVCTFVRRGIPFVKHEDLLGRSALEYCATEVVLGKKKEGIHPPDERI</sequence>
<dbReference type="AlphaFoldDB" id="A0A9J6H588"/>
<dbReference type="Proteomes" id="UP000821853">
    <property type="component" value="Chromosome 9"/>
</dbReference>
<dbReference type="VEuPathDB" id="VectorBase:HLOH_047177"/>
<organism evidence="1 2">
    <name type="scientific">Haemaphysalis longicornis</name>
    <name type="common">Bush tick</name>
    <dbReference type="NCBI Taxonomy" id="44386"/>
    <lineage>
        <taxon>Eukaryota</taxon>
        <taxon>Metazoa</taxon>
        <taxon>Ecdysozoa</taxon>
        <taxon>Arthropoda</taxon>
        <taxon>Chelicerata</taxon>
        <taxon>Arachnida</taxon>
        <taxon>Acari</taxon>
        <taxon>Parasitiformes</taxon>
        <taxon>Ixodida</taxon>
        <taxon>Ixodoidea</taxon>
        <taxon>Ixodidae</taxon>
        <taxon>Haemaphysalinae</taxon>
        <taxon>Haemaphysalis</taxon>
    </lineage>
</organism>
<dbReference type="OrthoDB" id="412981at2759"/>
<keyword evidence="2" id="KW-1185">Reference proteome</keyword>
<dbReference type="EMBL" id="JABSTR010000011">
    <property type="protein sequence ID" value="KAH9381943.1"/>
    <property type="molecule type" value="Genomic_DNA"/>
</dbReference>
<evidence type="ECO:0000313" key="1">
    <source>
        <dbReference type="EMBL" id="KAH9381943.1"/>
    </source>
</evidence>
<reference evidence="1 2" key="1">
    <citation type="journal article" date="2020" name="Cell">
        <title>Large-Scale Comparative Analyses of Tick Genomes Elucidate Their Genetic Diversity and Vector Capacities.</title>
        <authorList>
            <consortium name="Tick Genome and Microbiome Consortium (TIGMIC)"/>
            <person name="Jia N."/>
            <person name="Wang J."/>
            <person name="Shi W."/>
            <person name="Du L."/>
            <person name="Sun Y."/>
            <person name="Zhan W."/>
            <person name="Jiang J.F."/>
            <person name="Wang Q."/>
            <person name="Zhang B."/>
            <person name="Ji P."/>
            <person name="Bell-Sakyi L."/>
            <person name="Cui X.M."/>
            <person name="Yuan T.T."/>
            <person name="Jiang B.G."/>
            <person name="Yang W.F."/>
            <person name="Lam T.T."/>
            <person name="Chang Q.C."/>
            <person name="Ding S.J."/>
            <person name="Wang X.J."/>
            <person name="Zhu J.G."/>
            <person name="Ruan X.D."/>
            <person name="Zhao L."/>
            <person name="Wei J.T."/>
            <person name="Ye R.Z."/>
            <person name="Que T.C."/>
            <person name="Du C.H."/>
            <person name="Zhou Y.H."/>
            <person name="Cheng J.X."/>
            <person name="Dai P.F."/>
            <person name="Guo W.B."/>
            <person name="Han X.H."/>
            <person name="Huang E.J."/>
            <person name="Li L.F."/>
            <person name="Wei W."/>
            <person name="Gao Y.C."/>
            <person name="Liu J.Z."/>
            <person name="Shao H.Z."/>
            <person name="Wang X."/>
            <person name="Wang C.C."/>
            <person name="Yang T.C."/>
            <person name="Huo Q.B."/>
            <person name="Li W."/>
            <person name="Chen H.Y."/>
            <person name="Chen S.E."/>
            <person name="Zhou L.G."/>
            <person name="Ni X.B."/>
            <person name="Tian J.H."/>
            <person name="Sheng Y."/>
            <person name="Liu T."/>
            <person name="Pan Y.S."/>
            <person name="Xia L.Y."/>
            <person name="Li J."/>
            <person name="Zhao F."/>
            <person name="Cao W.C."/>
        </authorList>
    </citation>
    <scope>NUCLEOTIDE SEQUENCE [LARGE SCALE GENOMIC DNA]</scope>
    <source>
        <strain evidence="1">HaeL-2018</strain>
    </source>
</reference>